<feature type="compositionally biased region" description="Polar residues" evidence="1">
    <location>
        <begin position="216"/>
        <end position="225"/>
    </location>
</feature>
<dbReference type="PANTHER" id="PTHR34409:SF1">
    <property type="entry name" value="MYB-LIKE DOMAIN-CONTAINING PROTEIN"/>
    <property type="match status" value="1"/>
</dbReference>
<sequence>MGKNKGSSNYKMAGVNRLLDLVESYLPLGKDEWERLASKFNATRPRSWAERGFDSLHRKFKALYSTRKPTGKANIPPHIEQTKELKRAVDEKVNVVEMDDCAGVDSDEDPDEENDEEEERRIEPDFSFDYEPDGSLFHDRGGDGGAVDGGVDASNSASFAIFTGTEALAVDVENRPPPSQGDEAARINTQTVFNVRSKTVKPKSGQRVGNRDETGTRTSSTLQSSSNCFEGADLRSFRSSLEAKRSLEDVDLECAEASFAKSKRVRALNATDTLRQKVALIQNASTNRRGDKNGGTRADEEPRRRDELVARDERYKSEKKEAEEHRRQESLERKERVPVTGRTPAHAPKSWRCLSEP</sequence>
<dbReference type="Pfam" id="PF20681">
    <property type="entry name" value="DUF6818"/>
    <property type="match status" value="1"/>
</dbReference>
<feature type="compositionally biased region" description="Acidic residues" evidence="1">
    <location>
        <begin position="99"/>
        <end position="118"/>
    </location>
</feature>
<feature type="region of interest" description="Disordered" evidence="1">
    <location>
        <begin position="198"/>
        <end position="225"/>
    </location>
</feature>
<dbReference type="InterPro" id="IPR049203">
    <property type="entry name" value="DUF6818"/>
</dbReference>
<dbReference type="PANTHER" id="PTHR34409">
    <property type="entry name" value="SET DOMAIN-CONTAINING PROTEIN"/>
    <property type="match status" value="1"/>
</dbReference>
<dbReference type="OrthoDB" id="127849at2759"/>
<dbReference type="Proteomes" id="UP000054423">
    <property type="component" value="Unassembled WGS sequence"/>
</dbReference>
<feature type="domain" description="DUF6818" evidence="2">
    <location>
        <begin position="27"/>
        <end position="109"/>
    </location>
</feature>
<protein>
    <recommendedName>
        <fullName evidence="2">DUF6818 domain-containing protein</fullName>
    </recommendedName>
</protein>
<feature type="region of interest" description="Disordered" evidence="1">
    <location>
        <begin position="99"/>
        <end position="149"/>
    </location>
</feature>
<reference evidence="3" key="1">
    <citation type="submission" date="2013-11" db="EMBL/GenBank/DDBJ databases">
        <title>The Genome Sequence of Phytophthora parasitica CHvinca01.</title>
        <authorList>
            <consortium name="The Broad Institute Genomics Platform"/>
            <person name="Russ C."/>
            <person name="Tyler B."/>
            <person name="Panabieres F."/>
            <person name="Shan W."/>
            <person name="Tripathy S."/>
            <person name="Grunwald N."/>
            <person name="Machado M."/>
            <person name="Johnson C.S."/>
            <person name="Arredondo F."/>
            <person name="Hong C."/>
            <person name="Coffey M."/>
            <person name="Young S.K."/>
            <person name="Zeng Q."/>
            <person name="Gargeya S."/>
            <person name="Fitzgerald M."/>
            <person name="Abouelleil A."/>
            <person name="Alvarado L."/>
            <person name="Chapman S.B."/>
            <person name="Gainer-Dewar J."/>
            <person name="Goldberg J."/>
            <person name="Griggs A."/>
            <person name="Gujja S."/>
            <person name="Hansen M."/>
            <person name="Howarth C."/>
            <person name="Imamovic A."/>
            <person name="Ireland A."/>
            <person name="Larimer J."/>
            <person name="McCowan C."/>
            <person name="Murphy C."/>
            <person name="Pearson M."/>
            <person name="Poon T.W."/>
            <person name="Priest M."/>
            <person name="Roberts A."/>
            <person name="Saif S."/>
            <person name="Shea T."/>
            <person name="Sykes S."/>
            <person name="Wortman J."/>
            <person name="Nusbaum C."/>
            <person name="Birren B."/>
        </authorList>
    </citation>
    <scope>NUCLEOTIDE SEQUENCE [LARGE SCALE GENOMIC DNA]</scope>
    <source>
        <strain evidence="3">CHvinca01</strain>
    </source>
</reference>
<dbReference type="AlphaFoldDB" id="W2LQG1"/>
<evidence type="ECO:0000313" key="3">
    <source>
        <dbReference type="EMBL" id="ETL99733.1"/>
    </source>
</evidence>
<accession>W2LQG1</accession>
<organism evidence="3">
    <name type="scientific">Phytophthora nicotianae</name>
    <name type="common">Potato buckeye rot agent</name>
    <name type="synonym">Phytophthora parasitica</name>
    <dbReference type="NCBI Taxonomy" id="4792"/>
    <lineage>
        <taxon>Eukaryota</taxon>
        <taxon>Sar</taxon>
        <taxon>Stramenopiles</taxon>
        <taxon>Oomycota</taxon>
        <taxon>Peronosporomycetes</taxon>
        <taxon>Peronosporales</taxon>
        <taxon>Peronosporaceae</taxon>
        <taxon>Phytophthora</taxon>
    </lineage>
</organism>
<name>W2LQG1_PHYNI</name>
<feature type="region of interest" description="Disordered" evidence="1">
    <location>
        <begin position="283"/>
        <end position="357"/>
    </location>
</feature>
<proteinExistence type="predicted"/>
<feature type="compositionally biased region" description="Basic and acidic residues" evidence="1">
    <location>
        <begin position="288"/>
        <end position="337"/>
    </location>
</feature>
<evidence type="ECO:0000259" key="2">
    <source>
        <dbReference type="Pfam" id="PF20681"/>
    </source>
</evidence>
<gene>
    <name evidence="3" type="ORF">L917_03454</name>
</gene>
<dbReference type="VEuPathDB" id="FungiDB:PPTG_22260"/>
<dbReference type="EMBL" id="KI678247">
    <property type="protein sequence ID" value="ETL99733.1"/>
    <property type="molecule type" value="Genomic_DNA"/>
</dbReference>
<evidence type="ECO:0000256" key="1">
    <source>
        <dbReference type="SAM" id="MobiDB-lite"/>
    </source>
</evidence>